<evidence type="ECO:0000313" key="3">
    <source>
        <dbReference type="Proteomes" id="UP001070238"/>
    </source>
</evidence>
<dbReference type="AlphaFoldDB" id="A0A9Q4CDP1"/>
<dbReference type="EMBL" id="JAPMKX010000003">
    <property type="protein sequence ID" value="MCX7538505.1"/>
    <property type="molecule type" value="Genomic_DNA"/>
</dbReference>
<feature type="transmembrane region" description="Helical" evidence="1">
    <location>
        <begin position="216"/>
        <end position="239"/>
    </location>
</feature>
<dbReference type="PANTHER" id="PTHR30503:SF3">
    <property type="entry name" value="INNER MEMBRANE PROTEIN YEDI"/>
    <property type="match status" value="1"/>
</dbReference>
<evidence type="ECO:0000313" key="2">
    <source>
        <dbReference type="EMBL" id="MCX7538505.1"/>
    </source>
</evidence>
<protein>
    <submittedName>
        <fullName evidence="2">DUF808 domain-containing protein</fullName>
    </submittedName>
</protein>
<keyword evidence="1" id="KW-0472">Membrane</keyword>
<dbReference type="GO" id="GO:0005886">
    <property type="term" value="C:plasma membrane"/>
    <property type="evidence" value="ECO:0007669"/>
    <property type="project" value="TreeGrafter"/>
</dbReference>
<sequence>MAGGLAALLDDVALIARTAAASVDDVAAAAGRTSAKAAGVVVDDAAVTPRFVQGVRPARELPIIWRITKGSLFNKLVIILPLALLLSAVAPWVLTPILMLGGTYLCYEGAEKVWEKFFGSGGGHDTPVRESGPDAEDRLVKGAITTDLILSAEIMVISLNEVAAEPFWTRTSVLVIVALFITALVYGAVAVLIKMDDVGLKLAKRPSRRSKRFGRALVSAMPKVLDLMAVIGTFAMLWVGGHIILVGIDEFGLHAPYGFVHHLEEAVRGWSGIGGAAAWIVNTFFSMVLGLAWGAIVFGIIHNLPLGRGNTEPTA</sequence>
<reference evidence="2" key="1">
    <citation type="submission" date="2022-11" db="EMBL/GenBank/DDBJ databases">
        <title>Corynebacterium sp. isolated from Penguins.</title>
        <authorList>
            <person name="Sedlar K."/>
            <person name="Svec P."/>
        </authorList>
    </citation>
    <scope>NUCLEOTIDE SEQUENCE</scope>
    <source>
        <strain evidence="2">P5875</strain>
    </source>
</reference>
<name>A0A9Q4CDP1_9CORY</name>
<organism evidence="2 3">
    <name type="scientific">Corynebacterium antarcticum</name>
    <dbReference type="NCBI Taxonomy" id="2800405"/>
    <lineage>
        <taxon>Bacteria</taxon>
        <taxon>Bacillati</taxon>
        <taxon>Actinomycetota</taxon>
        <taxon>Actinomycetes</taxon>
        <taxon>Mycobacteriales</taxon>
        <taxon>Corynebacteriaceae</taxon>
        <taxon>Corynebacterium</taxon>
    </lineage>
</organism>
<dbReference type="RefSeq" id="WP_267169535.1">
    <property type="nucleotide sequence ID" value="NZ_JAPMKX010000003.1"/>
</dbReference>
<feature type="transmembrane region" description="Helical" evidence="1">
    <location>
        <begin position="76"/>
        <end position="94"/>
    </location>
</feature>
<feature type="transmembrane region" description="Helical" evidence="1">
    <location>
        <begin position="276"/>
        <end position="301"/>
    </location>
</feature>
<dbReference type="PIRSF" id="PIRSF016660">
    <property type="entry name" value="YedI"/>
    <property type="match status" value="1"/>
</dbReference>
<proteinExistence type="predicted"/>
<evidence type="ECO:0000256" key="1">
    <source>
        <dbReference type="SAM" id="Phobius"/>
    </source>
</evidence>
<feature type="transmembrane region" description="Helical" evidence="1">
    <location>
        <begin position="173"/>
        <end position="195"/>
    </location>
</feature>
<dbReference type="Proteomes" id="UP001070238">
    <property type="component" value="Unassembled WGS sequence"/>
</dbReference>
<accession>A0A9Q4CDP1</accession>
<dbReference type="PANTHER" id="PTHR30503">
    <property type="entry name" value="INNER MEMBRANE PROTEIN YEDI"/>
    <property type="match status" value="1"/>
</dbReference>
<dbReference type="Pfam" id="PF05661">
    <property type="entry name" value="DUF808"/>
    <property type="match status" value="1"/>
</dbReference>
<comment type="caution">
    <text evidence="2">The sequence shown here is derived from an EMBL/GenBank/DDBJ whole genome shotgun (WGS) entry which is preliminary data.</text>
</comment>
<keyword evidence="1" id="KW-0812">Transmembrane</keyword>
<dbReference type="InterPro" id="IPR008526">
    <property type="entry name" value="YedI"/>
</dbReference>
<keyword evidence="1" id="KW-1133">Transmembrane helix</keyword>
<gene>
    <name evidence="2" type="ORF">OS123_08135</name>
</gene>